<comment type="subcellular location">
    <subcellularLocation>
        <location evidence="1">Golgi apparatus membrane</location>
        <topology evidence="1">Single-pass type I membrane protein</topology>
    </subcellularLocation>
</comment>
<name>A0A7M6UN73_NASVI</name>
<dbReference type="Proteomes" id="UP000002358">
    <property type="component" value="Chromosome 1"/>
</dbReference>
<dbReference type="Pfam" id="PF12280">
    <property type="entry name" value="BSMAP"/>
    <property type="match status" value="1"/>
</dbReference>
<keyword evidence="8" id="KW-0325">Glycoprotein</keyword>
<evidence type="ECO:0000256" key="1">
    <source>
        <dbReference type="ARBA" id="ARBA00004614"/>
    </source>
</evidence>
<evidence type="ECO:0000256" key="9">
    <source>
        <dbReference type="SAM" id="SignalP"/>
    </source>
</evidence>
<evidence type="ECO:0000256" key="5">
    <source>
        <dbReference type="ARBA" id="ARBA00022989"/>
    </source>
</evidence>
<dbReference type="AlphaFoldDB" id="A0A7M6UN73"/>
<feature type="chain" id="PRO_5029811158" description="Transmembrane protein 59-like" evidence="9">
    <location>
        <begin position="22"/>
        <end position="288"/>
    </location>
</feature>
<keyword evidence="3" id="KW-0812">Transmembrane</keyword>
<evidence type="ECO:0000256" key="7">
    <source>
        <dbReference type="ARBA" id="ARBA00023136"/>
    </source>
</evidence>
<organism evidence="10 11">
    <name type="scientific">Nasonia vitripennis</name>
    <name type="common">Parasitic wasp</name>
    <dbReference type="NCBI Taxonomy" id="7425"/>
    <lineage>
        <taxon>Eukaryota</taxon>
        <taxon>Metazoa</taxon>
        <taxon>Ecdysozoa</taxon>
        <taxon>Arthropoda</taxon>
        <taxon>Hexapoda</taxon>
        <taxon>Insecta</taxon>
        <taxon>Pterygota</taxon>
        <taxon>Neoptera</taxon>
        <taxon>Endopterygota</taxon>
        <taxon>Hymenoptera</taxon>
        <taxon>Apocrita</taxon>
        <taxon>Proctotrupomorpha</taxon>
        <taxon>Chalcidoidea</taxon>
        <taxon>Pteromalidae</taxon>
        <taxon>Pteromalinae</taxon>
        <taxon>Nasonia</taxon>
    </lineage>
</organism>
<dbReference type="EnsemblMetazoa" id="NM_001142558">
    <property type="protein sequence ID" value="NP_001136030"/>
    <property type="gene ID" value="GeneID_100216480"/>
</dbReference>
<keyword evidence="11" id="KW-1185">Reference proteome</keyword>
<sequence>MGRNKEVLSLLLLAVVNFSYAEVFYNIIKHQENPCVNVCKEAPLPITNKEIDPEGKYVTTCCQRGCRFFNLVDLVESNNLNNSLDACYSSCTEAYTVLQDMIACRIGCASMANQRGTVSLASIMHIQIGDGVSPNILLISPDISENDILTDPGLRKEILPEWWDSNGFKLPETYFKTVPIDSGTVDYNVVSEERSPSLPGSDWLQCASRHTGIPRWLLAFAIATAALSALWLCLSPEKTTDTIEKITPVKLSSPSKIILDLPDEAPLYKKPPPKYHEVVDPNDPNLQV</sequence>
<evidence type="ECO:0000256" key="6">
    <source>
        <dbReference type="ARBA" id="ARBA00023034"/>
    </source>
</evidence>
<keyword evidence="6" id="KW-0333">Golgi apparatus</keyword>
<dbReference type="OMA" id="VKSCCQR"/>
<evidence type="ECO:0000313" key="11">
    <source>
        <dbReference type="Proteomes" id="UP000002358"/>
    </source>
</evidence>
<reference evidence="10" key="1">
    <citation type="submission" date="2021-01" db="UniProtKB">
        <authorList>
            <consortium name="EnsemblMetazoa"/>
        </authorList>
    </citation>
    <scope>IDENTIFICATION</scope>
</reference>
<dbReference type="KEGG" id="nvi:100216480"/>
<protein>
    <recommendedName>
        <fullName evidence="12">Transmembrane protein 59-like</fullName>
    </recommendedName>
</protein>
<keyword evidence="4 9" id="KW-0732">Signal</keyword>
<evidence type="ECO:0000313" key="10">
    <source>
        <dbReference type="EnsemblMetazoa" id="NP_001136030"/>
    </source>
</evidence>
<accession>A0A7M6UN73</accession>
<keyword evidence="7" id="KW-0472">Membrane</keyword>
<gene>
    <name evidence="10" type="primary">100216480</name>
</gene>
<comment type="similarity">
    <text evidence="2">Belongs to the TMEM59 family.</text>
</comment>
<evidence type="ECO:0000256" key="8">
    <source>
        <dbReference type="ARBA" id="ARBA00023180"/>
    </source>
</evidence>
<dbReference type="InParanoid" id="A0A7M6UN73"/>
<dbReference type="InterPro" id="IPR022065">
    <property type="entry name" value="Uncharacterised_TMEM59"/>
</dbReference>
<evidence type="ECO:0008006" key="12">
    <source>
        <dbReference type="Google" id="ProtNLM"/>
    </source>
</evidence>
<dbReference type="PANTHER" id="PTHR28652">
    <property type="entry name" value="TRANSMEMBRANE PROTEIN 59-LIKE PROTEIN"/>
    <property type="match status" value="1"/>
</dbReference>
<evidence type="ECO:0000256" key="3">
    <source>
        <dbReference type="ARBA" id="ARBA00022692"/>
    </source>
</evidence>
<dbReference type="OrthoDB" id="6371519at2759"/>
<proteinExistence type="inferred from homology"/>
<evidence type="ECO:0000256" key="2">
    <source>
        <dbReference type="ARBA" id="ARBA00009643"/>
    </source>
</evidence>
<dbReference type="GO" id="GO:0000139">
    <property type="term" value="C:Golgi membrane"/>
    <property type="evidence" value="ECO:0007669"/>
    <property type="project" value="UniProtKB-SubCell"/>
</dbReference>
<keyword evidence="5" id="KW-1133">Transmembrane helix</keyword>
<evidence type="ECO:0000256" key="4">
    <source>
        <dbReference type="ARBA" id="ARBA00022729"/>
    </source>
</evidence>
<dbReference type="PANTHER" id="PTHR28652:SF2">
    <property type="entry name" value="TRANSMEMBRANE PROTEIN 59-LIKE PROTEIN"/>
    <property type="match status" value="1"/>
</dbReference>
<feature type="signal peptide" evidence="9">
    <location>
        <begin position="1"/>
        <end position="21"/>
    </location>
</feature>